<dbReference type="SUPFAM" id="SSF51182">
    <property type="entry name" value="RmlC-like cupins"/>
    <property type="match status" value="1"/>
</dbReference>
<dbReference type="PANTHER" id="PTHR21047">
    <property type="entry name" value="DTDP-6-DEOXY-D-GLUCOSE-3,5 EPIMERASE"/>
    <property type="match status" value="1"/>
</dbReference>
<dbReference type="GO" id="GO:0000271">
    <property type="term" value="P:polysaccharide biosynthetic process"/>
    <property type="evidence" value="ECO:0007669"/>
    <property type="project" value="TreeGrafter"/>
</dbReference>
<organism evidence="3">
    <name type="scientific">Anisakis simplex</name>
    <name type="common">Herring worm</name>
    <dbReference type="NCBI Taxonomy" id="6269"/>
    <lineage>
        <taxon>Eukaryota</taxon>
        <taxon>Metazoa</taxon>
        <taxon>Ecdysozoa</taxon>
        <taxon>Nematoda</taxon>
        <taxon>Chromadorea</taxon>
        <taxon>Rhabditida</taxon>
        <taxon>Spirurina</taxon>
        <taxon>Ascaridomorpha</taxon>
        <taxon>Ascaridoidea</taxon>
        <taxon>Anisakidae</taxon>
        <taxon>Anisakis</taxon>
        <taxon>Anisakis simplex complex</taxon>
    </lineage>
</organism>
<reference evidence="3" key="1">
    <citation type="submission" date="2017-02" db="UniProtKB">
        <authorList>
            <consortium name="WormBaseParasite"/>
        </authorList>
    </citation>
    <scope>IDENTIFICATION</scope>
</reference>
<dbReference type="OrthoDB" id="9973973at2759"/>
<keyword evidence="2" id="KW-1185">Reference proteome</keyword>
<accession>A0A0M3KG67</accession>
<evidence type="ECO:0000313" key="1">
    <source>
        <dbReference type="EMBL" id="VDK69124.1"/>
    </source>
</evidence>
<proteinExistence type="predicted"/>
<dbReference type="Pfam" id="PF00908">
    <property type="entry name" value="dTDP_sugar_isom"/>
    <property type="match status" value="1"/>
</dbReference>
<dbReference type="Proteomes" id="UP000267096">
    <property type="component" value="Unassembled WGS sequence"/>
</dbReference>
<protein>
    <submittedName>
        <fullName evidence="3">dTDP-4-dehydrorhamnose 3,5-epimerase</fullName>
    </submittedName>
</protein>
<name>A0A0M3KG67_ANISI</name>
<dbReference type="Gene3D" id="2.60.120.10">
    <property type="entry name" value="Jelly Rolls"/>
    <property type="match status" value="1"/>
</dbReference>
<dbReference type="EMBL" id="UYRR01037112">
    <property type="protein sequence ID" value="VDK69124.1"/>
    <property type="molecule type" value="Genomic_DNA"/>
</dbReference>
<dbReference type="PANTHER" id="PTHR21047:SF2">
    <property type="entry name" value="THYMIDINE DIPHOSPHO-4-KETO-RHAMNOSE 3,5-EPIMERASE"/>
    <property type="match status" value="1"/>
</dbReference>
<dbReference type="AlphaFoldDB" id="A0A0M3KG67"/>
<evidence type="ECO:0000313" key="2">
    <source>
        <dbReference type="Proteomes" id="UP000267096"/>
    </source>
</evidence>
<reference evidence="1 2" key="2">
    <citation type="submission" date="2018-11" db="EMBL/GenBank/DDBJ databases">
        <authorList>
            <consortium name="Pathogen Informatics"/>
        </authorList>
    </citation>
    <scope>NUCLEOTIDE SEQUENCE [LARGE SCALE GENOMIC DNA]</scope>
</reference>
<sequence>MGKLVSVVSGEIFDVGVDIRPGSKTFGKWHGVVLNGKTKTNFWIPDGFLHGFYTLSPEGAHVTYKCTGVYDPTSEFGVNPFDEQIAIKWPIADQKDLILSDRDKAHPNLKDLQKA</sequence>
<dbReference type="InterPro" id="IPR000888">
    <property type="entry name" value="RmlC-like"/>
</dbReference>
<gene>
    <name evidence="1" type="ORF">ASIM_LOCUS19365</name>
</gene>
<dbReference type="InterPro" id="IPR014710">
    <property type="entry name" value="RmlC-like_jellyroll"/>
</dbReference>
<evidence type="ECO:0000313" key="3">
    <source>
        <dbReference type="WBParaSite" id="ASIM_0001997901-mRNA-1"/>
    </source>
</evidence>
<dbReference type="InterPro" id="IPR011051">
    <property type="entry name" value="RmlC_Cupin_sf"/>
</dbReference>
<dbReference type="GO" id="GO:0008830">
    <property type="term" value="F:dTDP-4-dehydrorhamnose 3,5-epimerase activity"/>
    <property type="evidence" value="ECO:0007669"/>
    <property type="project" value="InterPro"/>
</dbReference>
<dbReference type="GO" id="GO:0005829">
    <property type="term" value="C:cytosol"/>
    <property type="evidence" value="ECO:0007669"/>
    <property type="project" value="TreeGrafter"/>
</dbReference>
<dbReference type="WBParaSite" id="ASIM_0001997901-mRNA-1">
    <property type="protein sequence ID" value="ASIM_0001997901-mRNA-1"/>
    <property type="gene ID" value="ASIM_0001997901"/>
</dbReference>